<proteinExistence type="predicted"/>
<dbReference type="Pfam" id="PF07696">
    <property type="entry name" value="7TMR-DISMED2"/>
    <property type="match status" value="1"/>
</dbReference>
<dbReference type="Pfam" id="PF07695">
    <property type="entry name" value="7TMR-DISM_7TM"/>
    <property type="match status" value="1"/>
</dbReference>
<feature type="transmembrane region" description="Helical" evidence="8">
    <location>
        <begin position="200"/>
        <end position="217"/>
    </location>
</feature>
<keyword evidence="6 12" id="KW-0418">Kinase</keyword>
<reference evidence="12" key="1">
    <citation type="submission" date="2020-01" db="EMBL/GenBank/DDBJ databases">
        <authorList>
            <person name="Meier V. D."/>
            <person name="Meier V D."/>
        </authorList>
    </citation>
    <scope>NUCLEOTIDE SEQUENCE</scope>
    <source>
        <strain evidence="12">HLG_WM_MAG_01</strain>
    </source>
</reference>
<name>A0A6S6SV14_9BACT</name>
<evidence type="ECO:0000259" key="10">
    <source>
        <dbReference type="Pfam" id="PF07695"/>
    </source>
</evidence>
<evidence type="ECO:0000256" key="8">
    <source>
        <dbReference type="SAM" id="Phobius"/>
    </source>
</evidence>
<evidence type="ECO:0000256" key="2">
    <source>
        <dbReference type="ARBA" id="ARBA00012438"/>
    </source>
</evidence>
<comment type="catalytic activity">
    <reaction evidence="1">
        <text>ATP + protein L-histidine = ADP + protein N-phospho-L-histidine.</text>
        <dbReference type="EC" id="2.7.13.3"/>
    </reaction>
</comment>
<dbReference type="EC" id="2.7.13.3" evidence="2"/>
<dbReference type="Pfam" id="PF07568">
    <property type="entry name" value="HisKA_2"/>
    <property type="match status" value="1"/>
</dbReference>
<feature type="domain" description="Signal transduction histidine kinase subgroup 2 dimerisation and phosphoacceptor" evidence="9">
    <location>
        <begin position="391"/>
        <end position="465"/>
    </location>
</feature>
<dbReference type="InterPro" id="IPR011622">
    <property type="entry name" value="7TMR_DISM_rcpt_extracell_dom2"/>
</dbReference>
<dbReference type="Gene3D" id="2.60.40.2380">
    <property type="match status" value="1"/>
</dbReference>
<evidence type="ECO:0000259" key="11">
    <source>
        <dbReference type="Pfam" id="PF07696"/>
    </source>
</evidence>
<evidence type="ECO:0000313" key="12">
    <source>
        <dbReference type="EMBL" id="CAA6809954.1"/>
    </source>
</evidence>
<evidence type="ECO:0000256" key="7">
    <source>
        <dbReference type="ARBA" id="ARBA00022840"/>
    </source>
</evidence>
<keyword evidence="7" id="KW-0067">ATP-binding</keyword>
<feature type="transmembrane region" description="Helical" evidence="8">
    <location>
        <begin position="324"/>
        <end position="343"/>
    </location>
</feature>
<keyword evidence="8" id="KW-1133">Transmembrane helix</keyword>
<evidence type="ECO:0000256" key="3">
    <source>
        <dbReference type="ARBA" id="ARBA00022553"/>
    </source>
</evidence>
<dbReference type="PANTHER" id="PTHR41523">
    <property type="entry name" value="TWO-COMPONENT SYSTEM SENSOR PROTEIN"/>
    <property type="match status" value="1"/>
</dbReference>
<feature type="transmembrane region" description="Helical" evidence="8">
    <location>
        <begin position="237"/>
        <end position="257"/>
    </location>
</feature>
<dbReference type="PANTHER" id="PTHR41523:SF8">
    <property type="entry name" value="ETHYLENE RESPONSE SENSOR PROTEIN"/>
    <property type="match status" value="1"/>
</dbReference>
<evidence type="ECO:0000256" key="6">
    <source>
        <dbReference type="ARBA" id="ARBA00022777"/>
    </source>
</evidence>
<keyword evidence="8" id="KW-0812">Transmembrane</keyword>
<dbReference type="InterPro" id="IPR036890">
    <property type="entry name" value="HATPase_C_sf"/>
</dbReference>
<organism evidence="12">
    <name type="scientific">uncultured Sulfurovum sp</name>
    <dbReference type="NCBI Taxonomy" id="269237"/>
    <lineage>
        <taxon>Bacteria</taxon>
        <taxon>Pseudomonadati</taxon>
        <taxon>Campylobacterota</taxon>
        <taxon>Epsilonproteobacteria</taxon>
        <taxon>Campylobacterales</taxon>
        <taxon>Sulfurovaceae</taxon>
        <taxon>Sulfurovum</taxon>
        <taxon>environmental samples</taxon>
    </lineage>
</organism>
<feature type="transmembrane region" description="Helical" evidence="8">
    <location>
        <begin position="292"/>
        <end position="312"/>
    </location>
</feature>
<dbReference type="GO" id="GO:0004673">
    <property type="term" value="F:protein histidine kinase activity"/>
    <property type="evidence" value="ECO:0007669"/>
    <property type="project" value="UniProtKB-EC"/>
</dbReference>
<keyword evidence="8" id="KW-0472">Membrane</keyword>
<sequence>MYRLLIFILFFQTLCALDVNEEIPYNELLSHTEIYIDHTQSETMDTIGNKTFKANDEYILGFGYSPKFDVWIKIYLTNISDKPVKKIIEYENPLTSYITFYEADTKKLLLVDGLLNTNIDRSSIHPNFEIILQPKEQKTIYLKAYSDITTLIIKLNLWNPETFHAKEIRYQVVLALFFGAMGLIVLYNFIIFLSTREKSYLYYVLAFIGIIIYYLLYKGVANLYIISPVTMSNIIEYSAFIVAIPVFFLALFTQSILDLKQYPYINRTLNYYLVIFPLLTIIVYIFDFNQYRSFFSVLLLFMLMIITFYALLNNNRQAKFIMAGWLVFFTSGLFMFLSSHGIYDIFDTYPHYTEFSLLIEAIAFSLSLADKIKQLQQSKILLEEKKLLLKELTHRVNNSLQTIISFIQLQKDEINHKGSQLVLQNIENKVFAINDLYALLNTTDNISSVNANDFFFSIITNIRKSFYKPKVTVKLDTTAELNSDDAVYCGLILNETLTNSYQHAFNDTNKGEITVSLHKKKGIYYFNIKDNGIGYNTKGATDSLGMTIIETLAIIQLEGKLNIDTTDGLETSIIWKDNG</sequence>
<dbReference type="InterPro" id="IPR011623">
    <property type="entry name" value="7TMR_DISM_rcpt_extracell_dom1"/>
</dbReference>
<keyword evidence="4" id="KW-0808">Transferase</keyword>
<dbReference type="EMBL" id="CACVAS010000058">
    <property type="protein sequence ID" value="CAA6809954.1"/>
    <property type="molecule type" value="Genomic_DNA"/>
</dbReference>
<accession>A0A6S6SV14</accession>
<dbReference type="SUPFAM" id="SSF55874">
    <property type="entry name" value="ATPase domain of HSP90 chaperone/DNA topoisomerase II/histidine kinase"/>
    <property type="match status" value="1"/>
</dbReference>
<protein>
    <recommendedName>
        <fullName evidence="2">histidine kinase</fullName>
        <ecNumber evidence="2">2.7.13.3</ecNumber>
    </recommendedName>
</protein>
<gene>
    <name evidence="12" type="ORF">HELGO_WM14</name>
</gene>
<dbReference type="InterPro" id="IPR011495">
    <property type="entry name" value="Sig_transdc_His_kin_sub2_dim/P"/>
</dbReference>
<evidence type="ECO:0000256" key="1">
    <source>
        <dbReference type="ARBA" id="ARBA00000085"/>
    </source>
</evidence>
<evidence type="ECO:0000256" key="4">
    <source>
        <dbReference type="ARBA" id="ARBA00022679"/>
    </source>
</evidence>
<evidence type="ECO:0000256" key="5">
    <source>
        <dbReference type="ARBA" id="ARBA00022741"/>
    </source>
</evidence>
<keyword evidence="5" id="KW-0547">Nucleotide-binding</keyword>
<feature type="transmembrane region" description="Helical" evidence="8">
    <location>
        <begin position="269"/>
        <end position="286"/>
    </location>
</feature>
<dbReference type="AlphaFoldDB" id="A0A6S6SV14"/>
<feature type="domain" description="7TM-DISM receptor extracellular" evidence="10">
    <location>
        <begin position="171"/>
        <end position="371"/>
    </location>
</feature>
<feature type="domain" description="7TM-DISM receptor extracellular" evidence="11">
    <location>
        <begin position="31"/>
        <end position="158"/>
    </location>
</feature>
<dbReference type="Gene3D" id="3.30.565.10">
    <property type="entry name" value="Histidine kinase-like ATPase, C-terminal domain"/>
    <property type="match status" value="1"/>
</dbReference>
<dbReference type="GO" id="GO:0005524">
    <property type="term" value="F:ATP binding"/>
    <property type="evidence" value="ECO:0007669"/>
    <property type="project" value="UniProtKB-KW"/>
</dbReference>
<keyword evidence="3" id="KW-0597">Phosphoprotein</keyword>
<feature type="transmembrane region" description="Helical" evidence="8">
    <location>
        <begin position="172"/>
        <end position="193"/>
    </location>
</feature>
<evidence type="ECO:0000259" key="9">
    <source>
        <dbReference type="Pfam" id="PF07568"/>
    </source>
</evidence>